<evidence type="ECO:0000313" key="3">
    <source>
        <dbReference type="Proteomes" id="UP001149163"/>
    </source>
</evidence>
<dbReference type="EMBL" id="JAPQKN010000003">
    <property type="protein sequence ID" value="KAJ5166924.1"/>
    <property type="molecule type" value="Genomic_DNA"/>
</dbReference>
<gene>
    <name evidence="2" type="ORF">N7482_005705</name>
</gene>
<keyword evidence="3" id="KW-1185">Reference proteome</keyword>
<feature type="compositionally biased region" description="Basic and acidic residues" evidence="1">
    <location>
        <begin position="36"/>
        <end position="45"/>
    </location>
</feature>
<sequence>MSTDGTYLEVDVVAISGSEDLRQGLGKFVAFARGMGAKEERRREQGQGPTFSEEAIPALSTPTQEIEVDGEVKHNWGGKEGRRRGLGQVARPVLVVSRLSRTPFPTSKPTTLPYYLYYLRASFAPDIDILGAGVTIPYPNRMKRMMGIKYGVAFSIAIHMAVLLESWSEWPRKGASHVIGGDGQEMGQARRGRLHTAVMYSCGCCDISSLCKTKTVETVGGLRRQLHSHSAVNPTASHYATVEITASGKSKEGEVGHGPKEATLTISDLVAFPRLVYKALLVSAPLTDAQSHGNHRLISD</sequence>
<dbReference type="AlphaFoldDB" id="A0A9W9I5B0"/>
<dbReference type="Proteomes" id="UP001149163">
    <property type="component" value="Unassembled WGS sequence"/>
</dbReference>
<dbReference type="GeneID" id="81427006"/>
<name>A0A9W9I5B0_9EURO</name>
<proteinExistence type="predicted"/>
<dbReference type="RefSeq" id="XP_056543385.1">
    <property type="nucleotide sequence ID" value="XM_056687830.1"/>
</dbReference>
<accession>A0A9W9I5B0</accession>
<evidence type="ECO:0000313" key="2">
    <source>
        <dbReference type="EMBL" id="KAJ5166924.1"/>
    </source>
</evidence>
<protein>
    <submittedName>
        <fullName evidence="2">Uncharacterized protein</fullName>
    </submittedName>
</protein>
<comment type="caution">
    <text evidence="2">The sequence shown here is derived from an EMBL/GenBank/DDBJ whole genome shotgun (WGS) entry which is preliminary data.</text>
</comment>
<organism evidence="2 3">
    <name type="scientific">Penicillium canariense</name>
    <dbReference type="NCBI Taxonomy" id="189055"/>
    <lineage>
        <taxon>Eukaryota</taxon>
        <taxon>Fungi</taxon>
        <taxon>Dikarya</taxon>
        <taxon>Ascomycota</taxon>
        <taxon>Pezizomycotina</taxon>
        <taxon>Eurotiomycetes</taxon>
        <taxon>Eurotiomycetidae</taxon>
        <taxon>Eurotiales</taxon>
        <taxon>Aspergillaceae</taxon>
        <taxon>Penicillium</taxon>
    </lineage>
</organism>
<reference evidence="2" key="1">
    <citation type="submission" date="2022-11" db="EMBL/GenBank/DDBJ databases">
        <authorList>
            <person name="Petersen C."/>
        </authorList>
    </citation>
    <scope>NUCLEOTIDE SEQUENCE</scope>
    <source>
        <strain evidence="2">IBT 26290</strain>
    </source>
</reference>
<feature type="region of interest" description="Disordered" evidence="1">
    <location>
        <begin position="36"/>
        <end position="57"/>
    </location>
</feature>
<reference evidence="2" key="2">
    <citation type="journal article" date="2023" name="IMA Fungus">
        <title>Comparative genomic study of the Penicillium genus elucidates a diverse pangenome and 15 lateral gene transfer events.</title>
        <authorList>
            <person name="Petersen C."/>
            <person name="Sorensen T."/>
            <person name="Nielsen M.R."/>
            <person name="Sondergaard T.E."/>
            <person name="Sorensen J.L."/>
            <person name="Fitzpatrick D.A."/>
            <person name="Frisvad J.C."/>
            <person name="Nielsen K.L."/>
        </authorList>
    </citation>
    <scope>NUCLEOTIDE SEQUENCE</scope>
    <source>
        <strain evidence="2">IBT 26290</strain>
    </source>
</reference>
<evidence type="ECO:0000256" key="1">
    <source>
        <dbReference type="SAM" id="MobiDB-lite"/>
    </source>
</evidence>